<sequence length="165" mass="18619">MPPSVSFAVIRSCEGICTYRRWWKTIGCGNLPVDTADLFALLRMSVYVSEPGHSMETAFQLLSKQVCLHGNYSITIQYYGPLGHGMVRFASLVAVGVCTRLCLKPCACRMVLHTTVRTRHYCISIRMYTCLYLTLLEGFLCSHILLHPYMVIHILCSFPVMSLAM</sequence>
<reference evidence="2" key="1">
    <citation type="journal article" date="2017" name="Nat. Commun.">
        <title>The North American bullfrog draft genome provides insight into hormonal regulation of long noncoding RNA.</title>
        <authorList>
            <person name="Hammond S.A."/>
            <person name="Warren R.L."/>
            <person name="Vandervalk B.P."/>
            <person name="Kucuk E."/>
            <person name="Khan H."/>
            <person name="Gibb E.A."/>
            <person name="Pandoh P."/>
            <person name="Kirk H."/>
            <person name="Zhao Y."/>
            <person name="Jones M."/>
            <person name="Mungall A.J."/>
            <person name="Coope R."/>
            <person name="Pleasance S."/>
            <person name="Moore R.A."/>
            <person name="Holt R.A."/>
            <person name="Round J.M."/>
            <person name="Ohora S."/>
            <person name="Walle B.V."/>
            <person name="Veldhoen N."/>
            <person name="Helbing C.C."/>
            <person name="Birol I."/>
        </authorList>
    </citation>
    <scope>NUCLEOTIDE SEQUENCE [LARGE SCALE GENOMIC DNA]</scope>
</reference>
<keyword evidence="2" id="KW-1185">Reference proteome</keyword>
<accession>A0A2G9RM52</accession>
<dbReference type="Proteomes" id="UP000228934">
    <property type="component" value="Unassembled WGS sequence"/>
</dbReference>
<name>A0A2G9RM52_AQUCT</name>
<proteinExistence type="predicted"/>
<dbReference type="AlphaFoldDB" id="A0A2G9RM52"/>
<dbReference type="EMBL" id="KV934800">
    <property type="protein sequence ID" value="PIO28962.1"/>
    <property type="molecule type" value="Genomic_DNA"/>
</dbReference>
<evidence type="ECO:0000313" key="2">
    <source>
        <dbReference type="Proteomes" id="UP000228934"/>
    </source>
</evidence>
<evidence type="ECO:0000313" key="1">
    <source>
        <dbReference type="EMBL" id="PIO28962.1"/>
    </source>
</evidence>
<organism evidence="1 2">
    <name type="scientific">Aquarana catesbeiana</name>
    <name type="common">American bullfrog</name>
    <name type="synonym">Rana catesbeiana</name>
    <dbReference type="NCBI Taxonomy" id="8400"/>
    <lineage>
        <taxon>Eukaryota</taxon>
        <taxon>Metazoa</taxon>
        <taxon>Chordata</taxon>
        <taxon>Craniata</taxon>
        <taxon>Vertebrata</taxon>
        <taxon>Euteleostomi</taxon>
        <taxon>Amphibia</taxon>
        <taxon>Batrachia</taxon>
        <taxon>Anura</taxon>
        <taxon>Neobatrachia</taxon>
        <taxon>Ranoidea</taxon>
        <taxon>Ranidae</taxon>
        <taxon>Aquarana</taxon>
    </lineage>
</organism>
<protein>
    <submittedName>
        <fullName evidence="1">Uncharacterized protein</fullName>
    </submittedName>
</protein>
<gene>
    <name evidence="1" type="ORF">AB205_0208110</name>
</gene>